<dbReference type="Gene3D" id="3.20.20.80">
    <property type="entry name" value="Glycosidases"/>
    <property type="match status" value="1"/>
</dbReference>
<keyword evidence="4" id="KW-0963">Cytoplasm</keyword>
<dbReference type="PANTHER" id="PTHR13246:SF1">
    <property type="entry name" value="CYTOSOLIC ENDO-BETA-N-ACETYLGLUCOSAMINIDASE"/>
    <property type="match status" value="1"/>
</dbReference>
<feature type="region of interest" description="Disordered" evidence="9">
    <location>
        <begin position="19"/>
        <end position="53"/>
    </location>
</feature>
<evidence type="ECO:0000313" key="13">
    <source>
        <dbReference type="EMBL" id="TVU18898.1"/>
    </source>
</evidence>
<feature type="non-terminal residue" evidence="13">
    <location>
        <position position="1"/>
    </location>
</feature>
<comment type="function">
    <text evidence="8">Endoglycosidase that releases N-glycans from glycoproteins by cleaving the beta-1,4-glycosidic bond in the N,N'-diacetylchitobiose core. Involved in the production of high-mannose type N-glycans during plant development and fruit maturation.</text>
</comment>
<comment type="caution">
    <text evidence="13">The sequence shown here is derived from an EMBL/GenBank/DDBJ whole genome shotgun (WGS) entry which is preliminary data.</text>
</comment>
<protein>
    <recommendedName>
        <fullName evidence="3">mannosyl-glycoprotein endo-beta-N-acetylglucosaminidase</fullName>
        <ecNumber evidence="3">3.2.1.96</ecNumber>
    </recommendedName>
</protein>
<dbReference type="Gene3D" id="2.60.120.260">
    <property type="entry name" value="Galactose-binding domain-like"/>
    <property type="match status" value="1"/>
</dbReference>
<keyword evidence="5" id="KW-0378">Hydrolase</keyword>
<dbReference type="OrthoDB" id="284473at2759"/>
<evidence type="ECO:0000256" key="1">
    <source>
        <dbReference type="ARBA" id="ARBA00004514"/>
    </source>
</evidence>
<dbReference type="Proteomes" id="UP000324897">
    <property type="component" value="Chromosome 7"/>
</dbReference>
<dbReference type="EMBL" id="RWGY01000029">
    <property type="protein sequence ID" value="TVU18897.1"/>
    <property type="molecule type" value="Genomic_DNA"/>
</dbReference>
<dbReference type="InterPro" id="IPR005201">
    <property type="entry name" value="TIM_ENGase"/>
</dbReference>
<evidence type="ECO:0000256" key="7">
    <source>
        <dbReference type="ARBA" id="ARBA00034414"/>
    </source>
</evidence>
<dbReference type="PANTHER" id="PTHR13246">
    <property type="entry name" value="ENDO BETA N-ACETYLGLUCOSAMINIDASE"/>
    <property type="match status" value="1"/>
</dbReference>
<evidence type="ECO:0000313" key="12">
    <source>
        <dbReference type="EMBL" id="TVU18897.1"/>
    </source>
</evidence>
<evidence type="ECO:0000256" key="5">
    <source>
        <dbReference type="ARBA" id="ARBA00022801"/>
    </source>
</evidence>
<dbReference type="CDD" id="cd06547">
    <property type="entry name" value="GH85_ENGase"/>
    <property type="match status" value="1"/>
</dbReference>
<feature type="compositionally biased region" description="Low complexity" evidence="9">
    <location>
        <begin position="19"/>
        <end position="35"/>
    </location>
</feature>
<evidence type="ECO:0000256" key="3">
    <source>
        <dbReference type="ARBA" id="ARBA00012566"/>
    </source>
</evidence>
<dbReference type="Gramene" id="TVU18897">
    <property type="protein sequence ID" value="TVU18897"/>
    <property type="gene ID" value="EJB05_35015"/>
</dbReference>
<dbReference type="InterPro" id="IPR032979">
    <property type="entry name" value="ENGase"/>
</dbReference>
<evidence type="ECO:0000256" key="8">
    <source>
        <dbReference type="ARBA" id="ARBA00060018"/>
    </source>
</evidence>
<name>A0A5J9U6J4_9POAL</name>
<evidence type="ECO:0000256" key="4">
    <source>
        <dbReference type="ARBA" id="ARBA00022490"/>
    </source>
</evidence>
<sequence length="737" mass="82014">MPLSPRRRLRRFLRRLRAMRPSAAAAAPEAEASASSDDRRPWEPPFDASAPAPPISYPITDLATLASRSYLSATANFHLPFNGASVPGSGEPLPPRRRVLVCHDMQGGYRDDAAPQGGSNPEAYALWHWHLIDVFVYFSHYLVTLPPPCWINAAHLHGVKVLGTFITEWDEGAAICKEMLATKDTAQMYAERLSELAANLGFDGWLINIEVNLDIQFIENLKEFVNHLTKEMHAAVPGSLVIWYDAITVNGELDWQNKLNKYNKSFFDLCDGLFANYTWKKNDPQDSADVAGDRKYDVYMGIDVFGRNTFGGGQWNVGTNVALDLIKKVDVSTAIFAPGWLYETKQPPDFQSAQNRWWGLVEKSWGVLRRYPKKLPFYSDFNQGYGYQVSVEGLQVSSDPWNNISCQSFQVLCFIDMFPTVMRKLSGQPVLKYTGDQAQLQAFTDFNGQPYSGGNCLTIKGSLQQNIIFSEQLFNGALSMEVGSIRLFFSVRADASSAVGLSLDLSSKDTESTSILVAEDIATFTRKKLKHMYGSYVKADKAHPDTPDNQDWVLYRATVQSSAGYTLTGINIVCTLKIASEIGPEPQVDGISEANAYRSSVYHASLGSISIQKTGEDIQFPPQESWIAEGEYISWSNSSDTSKQVSLKITWKLKTPGQTSFKKYNIYVEMLNADSSIKPSRSYLGAASINAFYVSDLEVPNEVTGLKFIIQACGPDGNCQELEECPRFLLIPVHSKV</sequence>
<keyword evidence="6" id="KW-0326">Glycosidase</keyword>
<dbReference type="EMBL" id="RWGY01000029">
    <property type="protein sequence ID" value="TVU18898.1"/>
    <property type="molecule type" value="Genomic_DNA"/>
</dbReference>
<feature type="domain" description="Cytosolic endo-beta-N-acetylglucosaminidase C-terminal" evidence="11">
    <location>
        <begin position="619"/>
        <end position="730"/>
    </location>
</feature>
<dbReference type="GO" id="GO:0005829">
    <property type="term" value="C:cytosol"/>
    <property type="evidence" value="ECO:0007669"/>
    <property type="project" value="UniProtKB-SubCell"/>
</dbReference>
<gene>
    <name evidence="12" type="ORF">EJB05_35015</name>
    <name evidence="13" type="ORF">EJB05_35016</name>
</gene>
<evidence type="ECO:0000259" key="11">
    <source>
        <dbReference type="Pfam" id="PF25529"/>
    </source>
</evidence>
<dbReference type="Pfam" id="PF25529">
    <property type="entry name" value="Ig_ENGASE1_C"/>
    <property type="match status" value="1"/>
</dbReference>
<dbReference type="Pfam" id="PF03644">
    <property type="entry name" value="Glyco_hydro_85"/>
    <property type="match status" value="1"/>
</dbReference>
<dbReference type="InterPro" id="IPR057882">
    <property type="entry name" value="ENGase_C"/>
</dbReference>
<evidence type="ECO:0000256" key="2">
    <source>
        <dbReference type="ARBA" id="ARBA00007849"/>
    </source>
</evidence>
<evidence type="ECO:0000259" key="10">
    <source>
        <dbReference type="Pfam" id="PF03644"/>
    </source>
</evidence>
<dbReference type="GO" id="GO:0033925">
    <property type="term" value="F:mannosyl-glycoprotein endo-beta-N-acetylglucosaminidase activity"/>
    <property type="evidence" value="ECO:0007669"/>
    <property type="project" value="UniProtKB-EC"/>
</dbReference>
<feature type="domain" description="Cytosolic endo-beta-N-acetylglucosaminidase TIM barrel" evidence="10">
    <location>
        <begin position="111"/>
        <end position="388"/>
    </location>
</feature>
<keyword evidence="14" id="KW-1185">Reference proteome</keyword>
<organism evidence="13 14">
    <name type="scientific">Eragrostis curvula</name>
    <name type="common">weeping love grass</name>
    <dbReference type="NCBI Taxonomy" id="38414"/>
    <lineage>
        <taxon>Eukaryota</taxon>
        <taxon>Viridiplantae</taxon>
        <taxon>Streptophyta</taxon>
        <taxon>Embryophyta</taxon>
        <taxon>Tracheophyta</taxon>
        <taxon>Spermatophyta</taxon>
        <taxon>Magnoliopsida</taxon>
        <taxon>Liliopsida</taxon>
        <taxon>Poales</taxon>
        <taxon>Poaceae</taxon>
        <taxon>PACMAD clade</taxon>
        <taxon>Chloridoideae</taxon>
        <taxon>Eragrostideae</taxon>
        <taxon>Eragrostidinae</taxon>
        <taxon>Eragrostis</taxon>
    </lineage>
</organism>
<evidence type="ECO:0000313" key="14">
    <source>
        <dbReference type="Proteomes" id="UP000324897"/>
    </source>
</evidence>
<reference evidence="13 14" key="1">
    <citation type="journal article" date="2019" name="Sci. Rep.">
        <title>A high-quality genome of Eragrostis curvula grass provides insights into Poaceae evolution and supports new strategies to enhance forage quality.</title>
        <authorList>
            <person name="Carballo J."/>
            <person name="Santos B.A.C.M."/>
            <person name="Zappacosta D."/>
            <person name="Garbus I."/>
            <person name="Selva J.P."/>
            <person name="Gallo C.A."/>
            <person name="Diaz A."/>
            <person name="Albertini E."/>
            <person name="Caccamo M."/>
            <person name="Echenique V."/>
        </authorList>
    </citation>
    <scope>NUCLEOTIDE SEQUENCE [LARGE SCALE GENOMIC DNA]</scope>
    <source>
        <strain evidence="14">cv. Victoria</strain>
        <tissue evidence="13">Leaf</tissue>
    </source>
</reference>
<dbReference type="GO" id="GO:0006491">
    <property type="term" value="P:N-glycan processing"/>
    <property type="evidence" value="ECO:0007669"/>
    <property type="project" value="UniProtKB-ARBA"/>
</dbReference>
<dbReference type="AlphaFoldDB" id="A0A5J9U6J4"/>
<evidence type="ECO:0000256" key="6">
    <source>
        <dbReference type="ARBA" id="ARBA00023295"/>
    </source>
</evidence>
<dbReference type="EC" id="3.2.1.96" evidence="3"/>
<proteinExistence type="inferred from homology"/>
<accession>A0A5J9U6J4</accession>
<evidence type="ECO:0000256" key="9">
    <source>
        <dbReference type="SAM" id="MobiDB-lite"/>
    </source>
</evidence>
<dbReference type="FunFam" id="3.20.20.80:FF:000043">
    <property type="entry name" value="cytosolic endo-beta-N-acetylglucosaminidase"/>
    <property type="match status" value="1"/>
</dbReference>
<comment type="similarity">
    <text evidence="2">Belongs to the glycosyl hydrolase 85 family.</text>
</comment>
<comment type="subcellular location">
    <subcellularLocation>
        <location evidence="1">Cytoplasm</location>
        <location evidence="1">Cytosol</location>
    </subcellularLocation>
</comment>
<comment type="catalytic activity">
    <reaction evidence="7">
        <text>an N(4)-(oligosaccharide-(1-&gt;3)-[oligosaccharide-(1-&gt;6)]-beta-D-Man-(1-&gt;4)-beta-D-GlcNAc-(1-&gt;4)-alpha-D-GlcNAc)-L-asparaginyl-[protein] + H2O = an oligosaccharide-(1-&gt;3)-[oligosaccharide-(1-&gt;6)]-beta-D-Man-(1-&gt;4)-D-GlcNAc + N(4)-(N-acetyl-beta-D-glucosaminyl)-L-asparaginyl-[protein]</text>
        <dbReference type="Rhea" id="RHEA:73067"/>
        <dbReference type="Rhea" id="RHEA-COMP:12603"/>
        <dbReference type="Rhea" id="RHEA-COMP:18176"/>
        <dbReference type="ChEBI" id="CHEBI:15377"/>
        <dbReference type="ChEBI" id="CHEBI:132248"/>
        <dbReference type="ChEBI" id="CHEBI:192714"/>
        <dbReference type="ChEBI" id="CHEBI:192715"/>
        <dbReference type="EC" id="3.2.1.96"/>
    </reaction>
</comment>
<dbReference type="Gramene" id="TVU18898">
    <property type="protein sequence ID" value="TVU18898"/>
    <property type="gene ID" value="EJB05_35016"/>
</dbReference>